<evidence type="ECO:0000256" key="2">
    <source>
        <dbReference type="SAM" id="Phobius"/>
    </source>
</evidence>
<dbReference type="CDD" id="cd00198">
    <property type="entry name" value="vWFA"/>
    <property type="match status" value="1"/>
</dbReference>
<evidence type="ECO:0000313" key="5">
    <source>
        <dbReference type="Proteomes" id="UP000058074"/>
    </source>
</evidence>
<dbReference type="InterPro" id="IPR036465">
    <property type="entry name" value="vWFA_dom_sf"/>
</dbReference>
<gene>
    <name evidence="4" type="ORF">AN936_17805</name>
</gene>
<keyword evidence="2" id="KW-1133">Transmembrane helix</keyword>
<dbReference type="KEGG" id="smag:AN936_17805"/>
<dbReference type="RefSeq" id="WP_054589237.1">
    <property type="nucleotide sequence ID" value="NZ_CP012700.1"/>
</dbReference>
<dbReference type="InterPro" id="IPR028087">
    <property type="entry name" value="Tad_N"/>
</dbReference>
<evidence type="ECO:0000313" key="4">
    <source>
        <dbReference type="EMBL" id="ALH82143.1"/>
    </source>
</evidence>
<protein>
    <recommendedName>
        <fullName evidence="3">VWFA domain-containing protein</fullName>
    </recommendedName>
</protein>
<accession>A0A0N9UYS9</accession>
<dbReference type="InterPro" id="IPR002035">
    <property type="entry name" value="VWF_A"/>
</dbReference>
<dbReference type="SUPFAM" id="SSF53300">
    <property type="entry name" value="vWA-like"/>
    <property type="match status" value="1"/>
</dbReference>
<evidence type="ECO:0000256" key="1">
    <source>
        <dbReference type="SAM" id="MobiDB-lite"/>
    </source>
</evidence>
<dbReference type="OrthoDB" id="7522752at2"/>
<dbReference type="Gene3D" id="3.40.50.410">
    <property type="entry name" value="von Willebrand factor, type A domain"/>
    <property type="match status" value="2"/>
</dbReference>
<dbReference type="PATRIC" id="fig|33050.5.peg.3693"/>
<reference evidence="4 5" key="1">
    <citation type="journal article" date="2015" name="Genome Announc.">
        <title>Complete Genome Sequence of Polypropylene Glycol- and Polyethylene Glycol-Degrading Sphingopyxis macrogoltabida Strain EY-1.</title>
        <authorList>
            <person name="Ohtsubo Y."/>
            <person name="Nagata Y."/>
            <person name="Numata M."/>
            <person name="Tsuchikane K."/>
            <person name="Hosoyama A."/>
            <person name="Yamazoe A."/>
            <person name="Tsuda M."/>
            <person name="Fujita N."/>
            <person name="Kawai F."/>
        </authorList>
    </citation>
    <scope>NUCLEOTIDE SEQUENCE [LARGE SCALE GENOMIC DNA]</scope>
    <source>
        <strain evidence="4 5">EY-1</strain>
    </source>
</reference>
<proteinExistence type="predicted"/>
<evidence type="ECO:0000259" key="3">
    <source>
        <dbReference type="PROSITE" id="PS50234"/>
    </source>
</evidence>
<feature type="domain" description="VWFA" evidence="3">
    <location>
        <begin position="150"/>
        <end position="209"/>
    </location>
</feature>
<keyword evidence="2" id="KW-0472">Membrane</keyword>
<dbReference type="Pfam" id="PF13400">
    <property type="entry name" value="Tad"/>
    <property type="match status" value="1"/>
</dbReference>
<organism evidence="4 5">
    <name type="scientific">Sphingopyxis macrogoltabida</name>
    <name type="common">Sphingomonas macrogoltabidus</name>
    <dbReference type="NCBI Taxonomy" id="33050"/>
    <lineage>
        <taxon>Bacteria</taxon>
        <taxon>Pseudomonadati</taxon>
        <taxon>Pseudomonadota</taxon>
        <taxon>Alphaproteobacteria</taxon>
        <taxon>Sphingomonadales</taxon>
        <taxon>Sphingomonadaceae</taxon>
        <taxon>Sphingopyxis</taxon>
    </lineage>
</organism>
<keyword evidence="2" id="KW-0812">Transmembrane</keyword>
<name>A0A0N9UYS9_SPHMC</name>
<dbReference type="PROSITE" id="PS50234">
    <property type="entry name" value="VWFA"/>
    <property type="match status" value="1"/>
</dbReference>
<dbReference type="Proteomes" id="UP000058074">
    <property type="component" value="Chromosome"/>
</dbReference>
<feature type="transmembrane region" description="Helical" evidence="2">
    <location>
        <begin position="24"/>
        <end position="43"/>
    </location>
</feature>
<feature type="region of interest" description="Disordered" evidence="1">
    <location>
        <begin position="268"/>
        <end position="294"/>
    </location>
</feature>
<dbReference type="AlphaFoldDB" id="A0A0N9UYS9"/>
<sequence length="640" mass="69088">MGGTIFSRLRQTGKALARDQRGNALILTAAAIVPVIGIVGSGVDIGRAYMTQLRLQQACDAGVLAGRRAMAAGTYSDTAKAEANKMFNFNMPSGIYGSNTATFSSSAPNTADVTGTASVKLPTAIMYIFGTDKFDLSVNCTAKLEISNVDVMLVLDVTGSMARANGSDTVTKIQGLRTAAIDFFDTLTKADIGDGQLRFGVVPYSSTVNVGQILRAKNPDWLANETTLPSRTPNFKITYGNASTEISNTYNDGTTTAGSWSSGSNVDKSFCNNNANPPPDTTPTASGTPTRNQTAQFIDGEGDRITTYDRNQKYVYYSYRYTTSSNKCKLQERTMTFTRTFKETVTEEPIKTFQNYTYQNRSFDVTAVKQGNSLVTNTGTNGADVTVAWNGCIIERATDPFGPTATAPDDALDMNITLVPDPSDADTQWQMFLSEVAYGRSSSSNTTSTTNSSSFATRSLTSDYGACPVAAMKLTKMTKADKSTFEAYINALQPKGYTYHDAGMAWGARLISPVGLFASENATASNNRPISRHIVFMTDGDMTAPRDNLSHQGNEITMQRIGATSDNDAVARHNNRFVQLCRRTRELGVTIWVVSFGVGTNTQLDSCSTSGKAYESDDSAELNANFQSIARQISKLRLSQ</sequence>
<dbReference type="EMBL" id="CP012700">
    <property type="protein sequence ID" value="ALH82143.1"/>
    <property type="molecule type" value="Genomic_DNA"/>
</dbReference>